<feature type="compositionally biased region" description="Basic and acidic residues" evidence="1">
    <location>
        <begin position="9"/>
        <end position="22"/>
    </location>
</feature>
<evidence type="ECO:0000313" key="3">
    <source>
        <dbReference type="Proteomes" id="UP000298652"/>
    </source>
</evidence>
<organism evidence="2 3">
    <name type="scientific">Setaria viridis</name>
    <name type="common">Green bristlegrass</name>
    <name type="synonym">Setaria italica subsp. viridis</name>
    <dbReference type="NCBI Taxonomy" id="4556"/>
    <lineage>
        <taxon>Eukaryota</taxon>
        <taxon>Viridiplantae</taxon>
        <taxon>Streptophyta</taxon>
        <taxon>Embryophyta</taxon>
        <taxon>Tracheophyta</taxon>
        <taxon>Spermatophyta</taxon>
        <taxon>Magnoliopsida</taxon>
        <taxon>Liliopsida</taxon>
        <taxon>Poales</taxon>
        <taxon>Poaceae</taxon>
        <taxon>PACMAD clade</taxon>
        <taxon>Panicoideae</taxon>
        <taxon>Panicodae</taxon>
        <taxon>Paniceae</taxon>
        <taxon>Cenchrinae</taxon>
        <taxon>Setaria</taxon>
    </lineage>
</organism>
<reference evidence="2" key="1">
    <citation type="submission" date="2019-03" db="EMBL/GenBank/DDBJ databases">
        <title>WGS assembly of Setaria viridis.</title>
        <authorList>
            <person name="Huang P."/>
            <person name="Jenkins J."/>
            <person name="Grimwood J."/>
            <person name="Barry K."/>
            <person name="Healey A."/>
            <person name="Mamidi S."/>
            <person name="Sreedasyam A."/>
            <person name="Shu S."/>
            <person name="Feldman M."/>
            <person name="Wu J."/>
            <person name="Yu Y."/>
            <person name="Chen C."/>
            <person name="Johnson J."/>
            <person name="Rokhsar D."/>
            <person name="Baxter I."/>
            <person name="Schmutz J."/>
            <person name="Brutnell T."/>
            <person name="Kellogg E."/>
        </authorList>
    </citation>
    <scope>NUCLEOTIDE SEQUENCE [LARGE SCALE GENOMIC DNA]</scope>
</reference>
<evidence type="ECO:0000313" key="2">
    <source>
        <dbReference type="EMBL" id="TKW19138.1"/>
    </source>
</evidence>
<protein>
    <submittedName>
        <fullName evidence="2">Uncharacterized protein</fullName>
    </submittedName>
</protein>
<name>A0A4U6URX6_SETVI</name>
<dbReference type="AlphaFoldDB" id="A0A4U6URX6"/>
<sequence>MTGGISGRMEARSNKWDDSRIESLKKKKNQLESEMSELGSPRELQRKELAISEKITGLEKKLQYLNVEHVGLRNTDTPPGDRIPYRIRIRPGYISVVYPRIPD</sequence>
<evidence type="ECO:0000256" key="1">
    <source>
        <dbReference type="SAM" id="MobiDB-lite"/>
    </source>
</evidence>
<accession>A0A4U6URX6</accession>
<gene>
    <name evidence="2" type="ORF">SEVIR_4G304901v2</name>
</gene>
<dbReference type="EMBL" id="CM016555">
    <property type="protein sequence ID" value="TKW19138.1"/>
    <property type="molecule type" value="Genomic_DNA"/>
</dbReference>
<proteinExistence type="predicted"/>
<dbReference type="Proteomes" id="UP000298652">
    <property type="component" value="Chromosome 4"/>
</dbReference>
<keyword evidence="3" id="KW-1185">Reference proteome</keyword>
<dbReference type="Gramene" id="TKW19138">
    <property type="protein sequence ID" value="TKW19138"/>
    <property type="gene ID" value="SEVIR_4G304901v2"/>
</dbReference>
<feature type="region of interest" description="Disordered" evidence="1">
    <location>
        <begin position="1"/>
        <end position="22"/>
    </location>
</feature>